<proteinExistence type="predicted"/>
<protein>
    <submittedName>
        <fullName evidence="1">Uncharacterized protein</fullName>
    </submittedName>
</protein>
<evidence type="ECO:0000313" key="1">
    <source>
        <dbReference type="EMBL" id="PWN53833.1"/>
    </source>
</evidence>
<reference evidence="1 2" key="1">
    <citation type="journal article" date="2018" name="Mol. Biol. Evol.">
        <title>Broad Genomic Sampling Reveals a Smut Pathogenic Ancestry of the Fungal Clade Ustilaginomycotina.</title>
        <authorList>
            <person name="Kijpornyongpan T."/>
            <person name="Mondo S.J."/>
            <person name="Barry K."/>
            <person name="Sandor L."/>
            <person name="Lee J."/>
            <person name="Lipzen A."/>
            <person name="Pangilinan J."/>
            <person name="LaButti K."/>
            <person name="Hainaut M."/>
            <person name="Henrissat B."/>
            <person name="Grigoriev I.V."/>
            <person name="Spatafora J.W."/>
            <person name="Aime M.C."/>
        </authorList>
    </citation>
    <scope>NUCLEOTIDE SEQUENCE [LARGE SCALE GENOMIC DNA]</scope>
    <source>
        <strain evidence="1 2">SA 807</strain>
    </source>
</reference>
<gene>
    <name evidence="1" type="ORF">IE53DRAFT_95598</name>
</gene>
<dbReference type="Proteomes" id="UP000245626">
    <property type="component" value="Unassembled WGS sequence"/>
</dbReference>
<dbReference type="EMBL" id="KZ819707">
    <property type="protein sequence ID" value="PWN53833.1"/>
    <property type="molecule type" value="Genomic_DNA"/>
</dbReference>
<keyword evidence="2" id="KW-1185">Reference proteome</keyword>
<sequence>MNGRKEKSSPACFLPLLIVVRVRAREWRSTEALPRWQILPGRWLVGWLVGLFWGGRLSALLPLSPCLAPTSKRPTIRWGVHAFLNVGGKTNGTPITGFLLLLLLEAISQIDLGGSPCVRGEVPEPHRSTELPPRGMGSASPTTFFFLPCLFFASSFTCSRSRYTKVLPSDRSEPISPFPPAPSRFLCEFPRQTPQEYSQVQVGGRKGEELVSISSDF</sequence>
<organism evidence="1 2">
    <name type="scientific">Violaceomyces palustris</name>
    <dbReference type="NCBI Taxonomy" id="1673888"/>
    <lineage>
        <taxon>Eukaryota</taxon>
        <taxon>Fungi</taxon>
        <taxon>Dikarya</taxon>
        <taxon>Basidiomycota</taxon>
        <taxon>Ustilaginomycotina</taxon>
        <taxon>Ustilaginomycetes</taxon>
        <taxon>Violaceomycetales</taxon>
        <taxon>Violaceomycetaceae</taxon>
        <taxon>Violaceomyces</taxon>
    </lineage>
</organism>
<evidence type="ECO:0000313" key="2">
    <source>
        <dbReference type="Proteomes" id="UP000245626"/>
    </source>
</evidence>
<accession>A0ACD0P6T7</accession>
<name>A0ACD0P6T7_9BASI</name>